<dbReference type="GO" id="GO:0005634">
    <property type="term" value="C:nucleus"/>
    <property type="evidence" value="ECO:0007669"/>
    <property type="project" value="UniProtKB-SubCell"/>
</dbReference>
<dbReference type="GO" id="GO:0005667">
    <property type="term" value="C:transcription regulator complex"/>
    <property type="evidence" value="ECO:0007669"/>
    <property type="project" value="TreeGrafter"/>
</dbReference>
<dbReference type="eggNOG" id="ENOG502SEWX">
    <property type="taxonomic scope" value="Eukaryota"/>
</dbReference>
<accession>T1H7P0</accession>
<keyword evidence="4" id="KW-1185">Reference proteome</keyword>
<name>T1H7P0_RHOPR</name>
<dbReference type="SMART" id="SM00595">
    <property type="entry name" value="MADF"/>
    <property type="match status" value="1"/>
</dbReference>
<dbReference type="Proteomes" id="UP000015103">
    <property type="component" value="Unassembled WGS sequence"/>
</dbReference>
<dbReference type="PANTHER" id="PTHR12243">
    <property type="entry name" value="MADF DOMAIN TRANSCRIPTION FACTOR"/>
    <property type="match status" value="1"/>
</dbReference>
<dbReference type="InterPro" id="IPR039353">
    <property type="entry name" value="TF_Adf1"/>
</dbReference>
<dbReference type="FunCoup" id="T1H7P0">
    <property type="interactions" value="96"/>
</dbReference>
<dbReference type="VEuPathDB" id="VectorBase:RPRC000017"/>
<sequence length="302" mass="34834">MDIETFIGSVFLKKPLWDQKDPLHHNRFVLDKEWDDVAKQFNTTKIRYMTMGNKRRILESECGCEGNVVRSKWKSLRDTYRKVLHKMPIPHSGDDGSQACWKSPWKYFETLSFLNDQFAVRSAGGNLPATGTSRSSPEDIEESEESMPHSDTQYFRTKAEKENSVVASAQTKRKRPSDKIGAALIRLEERKMELLEKTQAPKYPEPVDDDISFFNSLLPFVRSLSPPDKLLCRMQIQELVYTFVTNSNDRTFDPQFIPVVETFEVQHKSFSRPTNSHSSDHNEVSNPSSVASYYSNFSEDQQ</sequence>
<dbReference type="EMBL" id="ACPB03013627">
    <property type="status" value="NOT_ANNOTATED_CDS"/>
    <property type="molecule type" value="Genomic_DNA"/>
</dbReference>
<organism evidence="3 4">
    <name type="scientific">Rhodnius prolixus</name>
    <name type="common">Triatomid bug</name>
    <dbReference type="NCBI Taxonomy" id="13249"/>
    <lineage>
        <taxon>Eukaryota</taxon>
        <taxon>Metazoa</taxon>
        <taxon>Ecdysozoa</taxon>
        <taxon>Arthropoda</taxon>
        <taxon>Hexapoda</taxon>
        <taxon>Insecta</taxon>
        <taxon>Pterygota</taxon>
        <taxon>Neoptera</taxon>
        <taxon>Paraneoptera</taxon>
        <taxon>Hemiptera</taxon>
        <taxon>Heteroptera</taxon>
        <taxon>Panheteroptera</taxon>
        <taxon>Cimicomorpha</taxon>
        <taxon>Reduviidae</taxon>
        <taxon>Triatominae</taxon>
        <taxon>Rhodnius</taxon>
    </lineage>
</organism>
<feature type="compositionally biased region" description="Polar residues" evidence="2">
    <location>
        <begin position="284"/>
        <end position="302"/>
    </location>
</feature>
<dbReference type="PROSITE" id="PS51029">
    <property type="entry name" value="MADF"/>
    <property type="match status" value="1"/>
</dbReference>
<dbReference type="HOGENOM" id="CLU_067915_0_0_1"/>
<protein>
    <submittedName>
        <fullName evidence="3">Uncharacterized protein</fullName>
    </submittedName>
</protein>
<evidence type="ECO:0000313" key="4">
    <source>
        <dbReference type="Proteomes" id="UP000015103"/>
    </source>
</evidence>
<dbReference type="InParanoid" id="T1H7P0"/>
<dbReference type="AlphaFoldDB" id="T1H7P0"/>
<dbReference type="GO" id="GO:0006357">
    <property type="term" value="P:regulation of transcription by RNA polymerase II"/>
    <property type="evidence" value="ECO:0007669"/>
    <property type="project" value="TreeGrafter"/>
</dbReference>
<proteinExistence type="predicted"/>
<dbReference type="Pfam" id="PF10545">
    <property type="entry name" value="MADF_DNA_bdg"/>
    <property type="match status" value="1"/>
</dbReference>
<dbReference type="InterPro" id="IPR006578">
    <property type="entry name" value="MADF-dom"/>
</dbReference>
<evidence type="ECO:0000256" key="1">
    <source>
        <dbReference type="PROSITE-ProRule" id="PRU00371"/>
    </source>
</evidence>
<dbReference type="PROSITE" id="PS51031">
    <property type="entry name" value="BESS"/>
    <property type="match status" value="1"/>
</dbReference>
<dbReference type="EnsemblMetazoa" id="RPRC000017-RA">
    <property type="protein sequence ID" value="RPRC000017-PA"/>
    <property type="gene ID" value="RPRC000017"/>
</dbReference>
<dbReference type="PANTHER" id="PTHR12243:SF69">
    <property type="entry name" value="SI:CH73-59F11.3"/>
    <property type="match status" value="1"/>
</dbReference>
<reference evidence="3" key="1">
    <citation type="submission" date="2015-05" db="UniProtKB">
        <authorList>
            <consortium name="EnsemblMetazoa"/>
        </authorList>
    </citation>
    <scope>IDENTIFICATION</scope>
</reference>
<feature type="region of interest" description="Disordered" evidence="2">
    <location>
        <begin position="124"/>
        <end position="153"/>
    </location>
</feature>
<keyword evidence="1" id="KW-0539">Nucleus</keyword>
<dbReference type="GO" id="GO:0003677">
    <property type="term" value="F:DNA binding"/>
    <property type="evidence" value="ECO:0007669"/>
    <property type="project" value="InterPro"/>
</dbReference>
<dbReference type="InterPro" id="IPR004210">
    <property type="entry name" value="BESS_motif"/>
</dbReference>
<comment type="subcellular location">
    <subcellularLocation>
        <location evidence="1">Nucleus</location>
    </subcellularLocation>
</comment>
<evidence type="ECO:0000256" key="2">
    <source>
        <dbReference type="SAM" id="MobiDB-lite"/>
    </source>
</evidence>
<feature type="region of interest" description="Disordered" evidence="2">
    <location>
        <begin position="270"/>
        <end position="302"/>
    </location>
</feature>
<dbReference type="Pfam" id="PF02944">
    <property type="entry name" value="BESS"/>
    <property type="match status" value="1"/>
</dbReference>
<evidence type="ECO:0000313" key="3">
    <source>
        <dbReference type="EnsemblMetazoa" id="RPRC000017-PA"/>
    </source>
</evidence>
<dbReference type="OMA" id="KFRMEAS"/>